<gene>
    <name evidence="1" type="ORF">B0A66_08100</name>
</gene>
<dbReference type="OrthoDB" id="9780929at2"/>
<keyword evidence="2" id="KW-1185">Reference proteome</keyword>
<dbReference type="Proteomes" id="UP000198345">
    <property type="component" value="Unassembled WGS sequence"/>
</dbReference>
<dbReference type="EMBL" id="MUGW01000017">
    <property type="protein sequence ID" value="OXA92735.1"/>
    <property type="molecule type" value="Genomic_DNA"/>
</dbReference>
<accession>A0A226HEY1</accession>
<comment type="caution">
    <text evidence="1">The sequence shown here is derived from an EMBL/GenBank/DDBJ whole genome shotgun (WGS) entry which is preliminary data.</text>
</comment>
<reference evidence="1 2" key="1">
    <citation type="submission" date="2016-11" db="EMBL/GenBank/DDBJ databases">
        <title>Whole genomes of Flavobacteriaceae.</title>
        <authorList>
            <person name="Stine C."/>
            <person name="Li C."/>
            <person name="Tadesse D."/>
        </authorList>
    </citation>
    <scope>NUCLEOTIDE SEQUENCE [LARGE SCALE GENOMIC DNA]</scope>
    <source>
        <strain evidence="1 2">DSM 18292</strain>
    </source>
</reference>
<dbReference type="AlphaFoldDB" id="A0A226HEY1"/>
<evidence type="ECO:0000313" key="2">
    <source>
        <dbReference type="Proteomes" id="UP000198345"/>
    </source>
</evidence>
<name>A0A226HEY1_9FLAO</name>
<dbReference type="Pfam" id="PF08843">
    <property type="entry name" value="AbiEii"/>
    <property type="match status" value="1"/>
</dbReference>
<dbReference type="InterPro" id="IPR014942">
    <property type="entry name" value="AbiEii"/>
</dbReference>
<organism evidence="1 2">
    <name type="scientific">Flavobacterium hercynium</name>
    <dbReference type="NCBI Taxonomy" id="387094"/>
    <lineage>
        <taxon>Bacteria</taxon>
        <taxon>Pseudomonadati</taxon>
        <taxon>Bacteroidota</taxon>
        <taxon>Flavobacteriia</taxon>
        <taxon>Flavobacteriales</taxon>
        <taxon>Flavobacteriaceae</taxon>
        <taxon>Flavobacterium</taxon>
    </lineage>
</organism>
<dbReference type="Gene3D" id="3.10.450.620">
    <property type="entry name" value="JHP933, nucleotidyltransferase-like core domain"/>
    <property type="match status" value="1"/>
</dbReference>
<protein>
    <recommendedName>
        <fullName evidence="3">Nucleotidyltransferase</fullName>
    </recommendedName>
</protein>
<proteinExistence type="predicted"/>
<evidence type="ECO:0008006" key="3">
    <source>
        <dbReference type="Google" id="ProtNLM"/>
    </source>
</evidence>
<evidence type="ECO:0000313" key="1">
    <source>
        <dbReference type="EMBL" id="OXA92735.1"/>
    </source>
</evidence>
<sequence>MIKEWIGEYDPKNTDDVLSALREIMQEVTLAGLSRTDFFDKAAFYGGTALRIFYGLDRFSEDLDFSLLKADPEFSLEPYFDAILNEFESIGMKVSIREKEKKEKTNIDSAFLKSETEWRELILEDIVKQAGIKSTNRSMKIKIEVDRKPPLGFTTEMKLLTRPFSFYVKCFDRPSLFAGKMHALLFRKWKSRVKGRDWYDLEWYIKKGIPLDLHHFTLRAKDTGDWTKEELAPNDVLGLLKEKFKEVSFKNVKEDIIPFIKDDKVLEIWSEQYFSDLTEKLKFHINSTS</sequence>
<dbReference type="RefSeq" id="WP_089049353.1">
    <property type="nucleotide sequence ID" value="NZ_FXTV01000001.1"/>
</dbReference>